<evidence type="ECO:0000313" key="3">
    <source>
        <dbReference type="Proteomes" id="UP001378592"/>
    </source>
</evidence>
<organism evidence="2 3">
    <name type="scientific">Gryllus longicercus</name>
    <dbReference type="NCBI Taxonomy" id="2509291"/>
    <lineage>
        <taxon>Eukaryota</taxon>
        <taxon>Metazoa</taxon>
        <taxon>Ecdysozoa</taxon>
        <taxon>Arthropoda</taxon>
        <taxon>Hexapoda</taxon>
        <taxon>Insecta</taxon>
        <taxon>Pterygota</taxon>
        <taxon>Neoptera</taxon>
        <taxon>Polyneoptera</taxon>
        <taxon>Orthoptera</taxon>
        <taxon>Ensifera</taxon>
        <taxon>Gryllidea</taxon>
        <taxon>Grylloidea</taxon>
        <taxon>Gryllidae</taxon>
        <taxon>Gryllinae</taxon>
        <taxon>Gryllus</taxon>
    </lineage>
</organism>
<dbReference type="Proteomes" id="UP001378592">
    <property type="component" value="Unassembled WGS sequence"/>
</dbReference>
<comment type="caution">
    <text evidence="2">The sequence shown here is derived from an EMBL/GenBank/DDBJ whole genome shotgun (WGS) entry which is preliminary data.</text>
</comment>
<keyword evidence="3" id="KW-1185">Reference proteome</keyword>
<accession>A0AAN9Z2X8</accession>
<proteinExistence type="predicted"/>
<name>A0AAN9Z2X8_9ORTH</name>
<feature type="region of interest" description="Disordered" evidence="1">
    <location>
        <begin position="120"/>
        <end position="158"/>
    </location>
</feature>
<reference evidence="2 3" key="1">
    <citation type="submission" date="2024-03" db="EMBL/GenBank/DDBJ databases">
        <title>The genome assembly and annotation of the cricket Gryllus longicercus Weissman &amp; Gray.</title>
        <authorList>
            <person name="Szrajer S."/>
            <person name="Gray D."/>
            <person name="Ylla G."/>
        </authorList>
    </citation>
    <scope>NUCLEOTIDE SEQUENCE [LARGE SCALE GENOMIC DNA]</scope>
    <source>
        <strain evidence="2">DAG 2021-001</strain>
        <tissue evidence="2">Whole body minus gut</tissue>
    </source>
</reference>
<protein>
    <submittedName>
        <fullName evidence="2">Uncharacterized protein</fullName>
    </submittedName>
</protein>
<feature type="compositionally biased region" description="Low complexity" evidence="1">
    <location>
        <begin position="126"/>
        <end position="138"/>
    </location>
</feature>
<evidence type="ECO:0000256" key="1">
    <source>
        <dbReference type="SAM" id="MobiDB-lite"/>
    </source>
</evidence>
<sequence length="158" mass="16463">MTNKWKLTSPFPQLACRGEAPKNTALQLPGSCSARGPVSLATACGTTRAAGSGRGGAGLRLVGWPLTWLRSRSGRGAGVAHAIPWARGRNGYKLCEPALVGSSVLAGSASSFAPWRFGPRRPRPVVEPSAPRAAARRPFITAGRSFSPSSETRAGIKV</sequence>
<evidence type="ECO:0000313" key="2">
    <source>
        <dbReference type="EMBL" id="KAK7794256.1"/>
    </source>
</evidence>
<dbReference type="EMBL" id="JAZDUA010000341">
    <property type="protein sequence ID" value="KAK7794256.1"/>
    <property type="molecule type" value="Genomic_DNA"/>
</dbReference>
<gene>
    <name evidence="2" type="ORF">R5R35_014663</name>
</gene>
<dbReference type="AlphaFoldDB" id="A0AAN9Z2X8"/>